<evidence type="ECO:0000256" key="3">
    <source>
        <dbReference type="ARBA" id="ARBA00022692"/>
    </source>
</evidence>
<organism evidence="9 10">
    <name type="scientific">Parastrongyloides trichosuri</name>
    <name type="common">Possum-specific nematode worm</name>
    <dbReference type="NCBI Taxonomy" id="131310"/>
    <lineage>
        <taxon>Eukaryota</taxon>
        <taxon>Metazoa</taxon>
        <taxon>Ecdysozoa</taxon>
        <taxon>Nematoda</taxon>
        <taxon>Chromadorea</taxon>
        <taxon>Rhabditida</taxon>
        <taxon>Tylenchina</taxon>
        <taxon>Panagrolaimomorpha</taxon>
        <taxon>Strongyloidoidea</taxon>
        <taxon>Strongyloididae</taxon>
        <taxon>Parastrongyloides</taxon>
    </lineage>
</organism>
<feature type="domain" description="Palmitoyltransferase DHHC" evidence="8">
    <location>
        <begin position="26"/>
        <end position="163"/>
    </location>
</feature>
<comment type="catalytic activity">
    <reaction evidence="7">
        <text>L-cysteinyl-[protein] + hexadecanoyl-CoA = S-hexadecanoyl-L-cysteinyl-[protein] + CoA</text>
        <dbReference type="Rhea" id="RHEA:36683"/>
        <dbReference type="Rhea" id="RHEA-COMP:10131"/>
        <dbReference type="Rhea" id="RHEA-COMP:11032"/>
        <dbReference type="ChEBI" id="CHEBI:29950"/>
        <dbReference type="ChEBI" id="CHEBI:57287"/>
        <dbReference type="ChEBI" id="CHEBI:57379"/>
        <dbReference type="ChEBI" id="CHEBI:74151"/>
        <dbReference type="EC" id="2.3.1.225"/>
    </reaction>
</comment>
<dbReference type="GO" id="GO:0019706">
    <property type="term" value="F:protein-cysteine S-palmitoyltransferase activity"/>
    <property type="evidence" value="ECO:0007669"/>
    <property type="project" value="UniProtKB-EC"/>
</dbReference>
<feature type="transmembrane region" description="Helical" evidence="7">
    <location>
        <begin position="122"/>
        <end position="148"/>
    </location>
</feature>
<dbReference type="AlphaFoldDB" id="A0A0N4ZJ77"/>
<dbReference type="PANTHER" id="PTHR12246">
    <property type="entry name" value="PALMITOYLTRANSFERASE ZDHHC16"/>
    <property type="match status" value="1"/>
</dbReference>
<evidence type="ECO:0000256" key="7">
    <source>
        <dbReference type="RuleBase" id="RU079119"/>
    </source>
</evidence>
<dbReference type="EC" id="2.3.1.225" evidence="7"/>
<evidence type="ECO:0000256" key="4">
    <source>
        <dbReference type="ARBA" id="ARBA00022989"/>
    </source>
</evidence>
<sequence length="335" mass="38356">MNFFSACYYGPGYLPKGWEPIPSKNKNKLQKCPRCEGYKAPRSHHCRKCNACCMKMDHHCPYINNCLGFSNHKFFLLFMIYAIVGCFYSVCISSVYLYDAYIILTADDDFIFDQHSFTHLSFSNVACAISNFGLALAVDIALSILLFVQMKAVITNKTQIENFICAKMFHSETLNENEKQSYPYDLGWKENLKQVFCHGLKPKGNGIWYDTIKGTDNFTLSVIQKMLKAEKASCSRKYRIITSQLESYGIIKCCINYGIRVAWSKPCFNDEPFLPVNVGEVYLVNRGNKEWIYGERIVSMSNSSTETKGWFPRRLAKVVLEEVSSNSEDESTNTE</sequence>
<keyword evidence="3 7" id="KW-0812">Transmembrane</keyword>
<protein>
    <recommendedName>
        <fullName evidence="7">Palmitoyltransferase</fullName>
        <ecNumber evidence="7">2.3.1.225</ecNumber>
    </recommendedName>
</protein>
<dbReference type="Pfam" id="PF01529">
    <property type="entry name" value="DHHC"/>
    <property type="match status" value="1"/>
</dbReference>
<proteinExistence type="inferred from homology"/>
<keyword evidence="6 7" id="KW-0012">Acyltransferase</keyword>
<comment type="similarity">
    <text evidence="7">Belongs to the DHHC palmitoyltransferase family.</text>
</comment>
<keyword evidence="9" id="KW-1185">Reference proteome</keyword>
<evidence type="ECO:0000256" key="2">
    <source>
        <dbReference type="ARBA" id="ARBA00022679"/>
    </source>
</evidence>
<dbReference type="PROSITE" id="PS50216">
    <property type="entry name" value="DHHC"/>
    <property type="match status" value="1"/>
</dbReference>
<evidence type="ECO:0000256" key="5">
    <source>
        <dbReference type="ARBA" id="ARBA00023136"/>
    </source>
</evidence>
<comment type="subcellular location">
    <subcellularLocation>
        <location evidence="1">Membrane</location>
        <topology evidence="1">Multi-pass membrane protein</topology>
    </subcellularLocation>
</comment>
<dbReference type="Proteomes" id="UP000038045">
    <property type="component" value="Unplaced"/>
</dbReference>
<name>A0A0N4ZJ77_PARTI</name>
<evidence type="ECO:0000256" key="6">
    <source>
        <dbReference type="ARBA" id="ARBA00023315"/>
    </source>
</evidence>
<evidence type="ECO:0000313" key="9">
    <source>
        <dbReference type="Proteomes" id="UP000038045"/>
    </source>
</evidence>
<reference evidence="10" key="1">
    <citation type="submission" date="2017-02" db="UniProtKB">
        <authorList>
            <consortium name="WormBaseParasite"/>
        </authorList>
    </citation>
    <scope>IDENTIFICATION</scope>
</reference>
<keyword evidence="5 7" id="KW-0472">Membrane</keyword>
<feature type="transmembrane region" description="Helical" evidence="7">
    <location>
        <begin position="74"/>
        <end position="98"/>
    </location>
</feature>
<dbReference type="WBParaSite" id="PTRK_0000798300.1">
    <property type="protein sequence ID" value="PTRK_0000798300.1"/>
    <property type="gene ID" value="PTRK_0000798300"/>
</dbReference>
<dbReference type="GO" id="GO:0016020">
    <property type="term" value="C:membrane"/>
    <property type="evidence" value="ECO:0007669"/>
    <property type="project" value="UniProtKB-SubCell"/>
</dbReference>
<keyword evidence="4 7" id="KW-1133">Transmembrane helix</keyword>
<evidence type="ECO:0000256" key="1">
    <source>
        <dbReference type="ARBA" id="ARBA00004141"/>
    </source>
</evidence>
<evidence type="ECO:0000313" key="10">
    <source>
        <dbReference type="WBParaSite" id="PTRK_0000798300.1"/>
    </source>
</evidence>
<dbReference type="InterPro" id="IPR001594">
    <property type="entry name" value="Palmitoyltrfase_DHHC"/>
</dbReference>
<dbReference type="InterPro" id="IPR039859">
    <property type="entry name" value="PFA4/ZDH16/20/ERF2-like"/>
</dbReference>
<keyword evidence="2 7" id="KW-0808">Transferase</keyword>
<evidence type="ECO:0000259" key="8">
    <source>
        <dbReference type="Pfam" id="PF01529"/>
    </source>
</evidence>
<accession>A0A0N4ZJ77</accession>
<dbReference type="STRING" id="131310.A0A0N4ZJ77"/>
<comment type="domain">
    <text evidence="7">The DHHC domain is required for palmitoyltransferase activity.</text>
</comment>